<dbReference type="InterPro" id="IPR029063">
    <property type="entry name" value="SAM-dependent_MTases_sf"/>
</dbReference>
<dbReference type="SUPFAM" id="SSF53335">
    <property type="entry name" value="S-adenosyl-L-methionine-dependent methyltransferases"/>
    <property type="match status" value="1"/>
</dbReference>
<gene>
    <name evidence="2" type="ORF">DQQ10_21755</name>
</gene>
<dbReference type="Proteomes" id="UP000251889">
    <property type="component" value="Unassembled WGS sequence"/>
</dbReference>
<dbReference type="Pfam" id="PF13847">
    <property type="entry name" value="Methyltransf_31"/>
    <property type="match status" value="1"/>
</dbReference>
<dbReference type="RefSeq" id="WP_112749036.1">
    <property type="nucleotide sequence ID" value="NZ_QMFY01000014.1"/>
</dbReference>
<name>A0A364XXG2_9BACT</name>
<dbReference type="OrthoDB" id="9804312at2"/>
<evidence type="ECO:0000313" key="2">
    <source>
        <dbReference type="EMBL" id="RAV98927.1"/>
    </source>
</evidence>
<protein>
    <recommendedName>
        <fullName evidence="1">Methyltransferase domain-containing protein</fullName>
    </recommendedName>
</protein>
<dbReference type="CDD" id="cd02440">
    <property type="entry name" value="AdoMet_MTases"/>
    <property type="match status" value="1"/>
</dbReference>
<sequence>MSIIFDSTKESWEAGYEAGDWNFIEEPIEKNRSAVIAMYCAHLRPQGQILDVGCGTGTLFQVLSTEQQSNYLGIDISAVAVARAKQKKNIRAIAVSAEDFTTDEKFDVIIFNEVLYYLDYQQTLQRYKDFLKPNGLIIISMYRIPEISERRQVAKLWRTTATLFQSLDEVTIIGKHQDAKITWDVRIYQLK</sequence>
<comment type="caution">
    <text evidence="2">The sequence shown here is derived from an EMBL/GenBank/DDBJ whole genome shotgun (WGS) entry which is preliminary data.</text>
</comment>
<evidence type="ECO:0000313" key="3">
    <source>
        <dbReference type="Proteomes" id="UP000251889"/>
    </source>
</evidence>
<proteinExistence type="predicted"/>
<accession>A0A364XXG2</accession>
<keyword evidence="3" id="KW-1185">Reference proteome</keyword>
<evidence type="ECO:0000259" key="1">
    <source>
        <dbReference type="Pfam" id="PF13847"/>
    </source>
</evidence>
<dbReference type="Gene3D" id="3.40.50.150">
    <property type="entry name" value="Vaccinia Virus protein VP39"/>
    <property type="match status" value="1"/>
</dbReference>
<dbReference type="EMBL" id="QMFY01000014">
    <property type="protein sequence ID" value="RAV98927.1"/>
    <property type="molecule type" value="Genomic_DNA"/>
</dbReference>
<reference evidence="2 3" key="1">
    <citation type="submission" date="2018-06" db="EMBL/GenBank/DDBJ databases">
        <title>Chryseolinea flavus sp. nov., a member of the phylum Bacteroidetes isolated from soil.</title>
        <authorList>
            <person name="Li Y."/>
            <person name="Wang J."/>
        </authorList>
    </citation>
    <scope>NUCLEOTIDE SEQUENCE [LARGE SCALE GENOMIC DNA]</scope>
    <source>
        <strain evidence="2 3">SDU1-6</strain>
    </source>
</reference>
<feature type="domain" description="Methyltransferase" evidence="1">
    <location>
        <begin position="46"/>
        <end position="149"/>
    </location>
</feature>
<dbReference type="PANTHER" id="PTHR43861">
    <property type="entry name" value="TRANS-ACONITATE 2-METHYLTRANSFERASE-RELATED"/>
    <property type="match status" value="1"/>
</dbReference>
<organism evidence="2 3">
    <name type="scientific">Pseudochryseolinea flava</name>
    <dbReference type="NCBI Taxonomy" id="2059302"/>
    <lineage>
        <taxon>Bacteria</taxon>
        <taxon>Pseudomonadati</taxon>
        <taxon>Bacteroidota</taxon>
        <taxon>Cytophagia</taxon>
        <taxon>Cytophagales</taxon>
        <taxon>Fulvivirgaceae</taxon>
        <taxon>Pseudochryseolinea</taxon>
    </lineage>
</organism>
<dbReference type="AlphaFoldDB" id="A0A364XXG2"/>
<dbReference type="InterPro" id="IPR025714">
    <property type="entry name" value="Methyltranfer_dom"/>
</dbReference>